<sequence>MSKLTYRISYYALYAMFAVILIVLGLFYLGGDAQGADVVVGVDPEMWQPAYTNALLMLIYVLFGLAVAATLIGAIFQFGAALKDNPANAIKSLLGLVLLAVVLVVAWAMGDGTPMQIQGYSGTDNVPFWLKLTDMFLYSIYILLFVTIVAIIISGVKKKLS</sequence>
<dbReference type="Proteomes" id="UP000092631">
    <property type="component" value="Chromosome"/>
</dbReference>
<feature type="transmembrane region" description="Helical" evidence="1">
    <location>
        <begin position="135"/>
        <end position="156"/>
    </location>
</feature>
<keyword evidence="1" id="KW-0812">Transmembrane</keyword>
<dbReference type="KEGG" id="bcae:A4V03_13400"/>
<accession>A0A4V3RKT2</accession>
<feature type="transmembrane region" description="Helical" evidence="1">
    <location>
        <begin position="50"/>
        <end position="76"/>
    </location>
</feature>
<accession>A0A1C7H1D5</accession>
<proteinExistence type="predicted"/>
<dbReference type="OrthoDB" id="1121549at2"/>
<feature type="transmembrane region" description="Helical" evidence="1">
    <location>
        <begin position="88"/>
        <end position="109"/>
    </location>
</feature>
<feature type="transmembrane region" description="Helical" evidence="1">
    <location>
        <begin position="12"/>
        <end position="30"/>
    </location>
</feature>
<evidence type="ECO:0000256" key="1">
    <source>
        <dbReference type="SAM" id="Phobius"/>
    </source>
</evidence>
<evidence type="ECO:0000313" key="5">
    <source>
        <dbReference type="Proteomes" id="UP000309566"/>
    </source>
</evidence>
<name>A0A1C7H1D5_9BACE</name>
<reference evidence="2" key="2">
    <citation type="submission" date="2017-04" db="EMBL/GenBank/DDBJ databases">
        <title>Complete Genome Sequences of Twelve Strains of a Stable Defined Moderately Diverse Mouse Microbiota 2 (sDMDMm2).</title>
        <authorList>
            <person name="Uchimura Y."/>
            <person name="Wyss M."/>
            <person name="Brugiroux S."/>
            <person name="Limenitakis J.P."/>
            <person name="Stecher B."/>
            <person name="McCoy K.D."/>
            <person name="Macpherson A.J."/>
        </authorList>
    </citation>
    <scope>NUCLEOTIDE SEQUENCE</scope>
    <source>
        <strain evidence="2">I48</strain>
    </source>
</reference>
<dbReference type="EMBL" id="CP015401">
    <property type="protein sequence ID" value="ANU58445.1"/>
    <property type="molecule type" value="Genomic_DNA"/>
</dbReference>
<dbReference type="AlphaFoldDB" id="A0A1C7H1D5"/>
<keyword evidence="4" id="KW-1185">Reference proteome</keyword>
<gene>
    <name evidence="2" type="ORF">A4V03_13400</name>
    <name evidence="3" type="ORF">E5353_01020</name>
</gene>
<dbReference type="EMBL" id="SRYX01000002">
    <property type="protein sequence ID" value="TGY41100.1"/>
    <property type="molecule type" value="Genomic_DNA"/>
</dbReference>
<keyword evidence="1" id="KW-1133">Transmembrane helix</keyword>
<dbReference type="RefSeq" id="WP_065539306.1">
    <property type="nucleotide sequence ID" value="NZ_CAJTCC010000020.1"/>
</dbReference>
<reference evidence="3 5" key="3">
    <citation type="submission" date="2019-04" db="EMBL/GenBank/DDBJ databases">
        <title>Microbes associate with the intestines of laboratory mice.</title>
        <authorList>
            <person name="Navarre W."/>
            <person name="Wong E."/>
            <person name="Huang K."/>
            <person name="Tropini C."/>
            <person name="Ng K."/>
            <person name="Yu B."/>
        </authorList>
    </citation>
    <scope>NUCLEOTIDE SEQUENCE [LARGE SCALE GENOMIC DNA]</scope>
    <source>
        <strain evidence="3 5">NM63_1-25</strain>
    </source>
</reference>
<organism evidence="2 4">
    <name type="scientific">Bacteroides caecimuris</name>
    <dbReference type="NCBI Taxonomy" id="1796613"/>
    <lineage>
        <taxon>Bacteria</taxon>
        <taxon>Pseudomonadati</taxon>
        <taxon>Bacteroidota</taxon>
        <taxon>Bacteroidia</taxon>
        <taxon>Bacteroidales</taxon>
        <taxon>Bacteroidaceae</taxon>
        <taxon>Bacteroides</taxon>
    </lineage>
</organism>
<keyword evidence="1" id="KW-0472">Membrane</keyword>
<dbReference type="GeneID" id="82188138"/>
<protein>
    <submittedName>
        <fullName evidence="2">Uncharacterized protein</fullName>
    </submittedName>
</protein>
<dbReference type="Proteomes" id="UP000309566">
    <property type="component" value="Unassembled WGS sequence"/>
</dbReference>
<reference evidence="4" key="1">
    <citation type="submission" date="2016-04" db="EMBL/GenBank/DDBJ databases">
        <title>Complete Genome Sequences of Twelve Strains of a Stable Defined Moderately Diverse Mouse Microbiota 2 (sDMDMm2).</title>
        <authorList>
            <person name="Uchimura Y."/>
            <person name="Wyss M."/>
            <person name="Brugiroux S."/>
            <person name="Limenitakis J.P."/>
            <person name="Stecher B."/>
            <person name="McCoy K.D."/>
            <person name="Macpherson A.J."/>
        </authorList>
    </citation>
    <scope>NUCLEOTIDE SEQUENCE [LARGE SCALE GENOMIC DNA]</scope>
    <source>
        <strain evidence="4">I48</strain>
    </source>
</reference>
<evidence type="ECO:0000313" key="3">
    <source>
        <dbReference type="EMBL" id="TGY41100.1"/>
    </source>
</evidence>
<evidence type="ECO:0000313" key="4">
    <source>
        <dbReference type="Proteomes" id="UP000092631"/>
    </source>
</evidence>
<dbReference type="STRING" id="1796613.A4V03_13400"/>
<evidence type="ECO:0000313" key="2">
    <source>
        <dbReference type="EMBL" id="ANU58445.1"/>
    </source>
</evidence>